<gene>
    <name evidence="2" type="ORF">DFJ43DRAFT_12192</name>
</gene>
<dbReference type="Proteomes" id="UP001176059">
    <property type="component" value="Unassembled WGS sequence"/>
</dbReference>
<feature type="region of interest" description="Disordered" evidence="1">
    <location>
        <begin position="80"/>
        <end position="130"/>
    </location>
</feature>
<sequence length="456" mass="50471">MNCSRRHRRASAPLTSLAIREDESTISLTYTSLSALNQRHLYTSTSLGYEPDRVKPFTHAFSDTCTPHVYRTSIDQYSGMSRSRYRPRQNIPSDVSTPLSYEKGVKGRSGSIREQEDPRRSDEGQSVHASGSNLGAVHAIDPACLRSIVKFDYACLEDLDEELILRPRSAFAELCWSDAVHNIPSSNSNNSSTQSLLSVASYCQPCAVQGVPRLSVQHIRPSTPAPIYPPQIPLMEIKGSRDFAAEEDSESECHFQTGSEFIRPPSLTRHSSVEESAMLMLIGRPVSKIMQGHADVKFSEGKSIIAGFPSESINQITSSYLLDRDSSANYQVNILRGHHSPDIRDEESSSADVRSRISFQDGDDNNALLRASHPALISAYTFPHTDVLLCSSLHAYAGVANPQESIGLFPIPAAEFRKASNWKGRCRIKLASMSFTSSVSELCRTIFPVSRRIAKW</sequence>
<dbReference type="EMBL" id="JANVFO010000001">
    <property type="protein sequence ID" value="KAJ3737611.1"/>
    <property type="molecule type" value="Genomic_DNA"/>
</dbReference>
<evidence type="ECO:0000313" key="2">
    <source>
        <dbReference type="EMBL" id="KAJ3737611.1"/>
    </source>
</evidence>
<accession>A0AA38N528</accession>
<comment type="caution">
    <text evidence="2">The sequence shown here is derived from an EMBL/GenBank/DDBJ whole genome shotgun (WGS) entry which is preliminary data.</text>
</comment>
<feature type="compositionally biased region" description="Basic and acidic residues" evidence="1">
    <location>
        <begin position="111"/>
        <end position="125"/>
    </location>
</feature>
<keyword evidence="3" id="KW-1185">Reference proteome</keyword>
<evidence type="ECO:0000313" key="3">
    <source>
        <dbReference type="Proteomes" id="UP001176059"/>
    </source>
</evidence>
<evidence type="ECO:0000256" key="1">
    <source>
        <dbReference type="SAM" id="MobiDB-lite"/>
    </source>
</evidence>
<feature type="compositionally biased region" description="Polar residues" evidence="1">
    <location>
        <begin position="90"/>
        <end position="99"/>
    </location>
</feature>
<protein>
    <submittedName>
        <fullName evidence="2">Uncharacterized protein</fullName>
    </submittedName>
</protein>
<proteinExistence type="predicted"/>
<organism evidence="2 3">
    <name type="scientific">Lentinula guzmanii</name>
    <dbReference type="NCBI Taxonomy" id="2804957"/>
    <lineage>
        <taxon>Eukaryota</taxon>
        <taxon>Fungi</taxon>
        <taxon>Dikarya</taxon>
        <taxon>Basidiomycota</taxon>
        <taxon>Agaricomycotina</taxon>
        <taxon>Agaricomycetes</taxon>
        <taxon>Agaricomycetidae</taxon>
        <taxon>Agaricales</taxon>
        <taxon>Marasmiineae</taxon>
        <taxon>Omphalotaceae</taxon>
        <taxon>Lentinula</taxon>
    </lineage>
</organism>
<reference evidence="2" key="1">
    <citation type="submission" date="2022-08" db="EMBL/GenBank/DDBJ databases">
        <authorList>
            <consortium name="DOE Joint Genome Institute"/>
            <person name="Min B."/>
            <person name="Sierra-Patev S."/>
            <person name="Naranjo-Ortiz M."/>
            <person name="Looney B."/>
            <person name="Konkel Z."/>
            <person name="Slot J.C."/>
            <person name="Sakamoto Y."/>
            <person name="Steenwyk J.L."/>
            <person name="Rokas A."/>
            <person name="Carro J."/>
            <person name="Camarero S."/>
            <person name="Ferreira P."/>
            <person name="Molpeceres G."/>
            <person name="Ruiz-duenas F.J."/>
            <person name="Serrano A."/>
            <person name="Henrissat B."/>
            <person name="Drula E."/>
            <person name="Hughes K.W."/>
            <person name="Mata J.L."/>
            <person name="Ishikawa N.K."/>
            <person name="Vargas-Isla R."/>
            <person name="Ushijima S."/>
            <person name="Smith C.A."/>
            <person name="Ahrendt S."/>
            <person name="Andreopoulos W."/>
            <person name="He G."/>
            <person name="LaButti K."/>
            <person name="Lipzen A."/>
            <person name="Ng V."/>
            <person name="Riley R."/>
            <person name="Sandor L."/>
            <person name="Barry K."/>
            <person name="Martinez A.T."/>
            <person name="Xiao Y."/>
            <person name="Gibbons J.G."/>
            <person name="Terashima K."/>
            <person name="Hibbett D.S."/>
            <person name="Grigoriev I.V."/>
        </authorList>
    </citation>
    <scope>NUCLEOTIDE SEQUENCE</scope>
    <source>
        <strain evidence="2">ET3784</strain>
    </source>
</reference>
<name>A0AA38N528_9AGAR</name>
<dbReference type="AlphaFoldDB" id="A0AA38N528"/>
<reference evidence="2" key="2">
    <citation type="journal article" date="2023" name="Proc. Natl. Acad. Sci. U.S.A.">
        <title>A global phylogenomic analysis of the shiitake genus Lentinula.</title>
        <authorList>
            <person name="Sierra-Patev S."/>
            <person name="Min B."/>
            <person name="Naranjo-Ortiz M."/>
            <person name="Looney B."/>
            <person name="Konkel Z."/>
            <person name="Slot J.C."/>
            <person name="Sakamoto Y."/>
            <person name="Steenwyk J.L."/>
            <person name="Rokas A."/>
            <person name="Carro J."/>
            <person name="Camarero S."/>
            <person name="Ferreira P."/>
            <person name="Molpeceres G."/>
            <person name="Ruiz-Duenas F.J."/>
            <person name="Serrano A."/>
            <person name="Henrissat B."/>
            <person name="Drula E."/>
            <person name="Hughes K.W."/>
            <person name="Mata J.L."/>
            <person name="Ishikawa N.K."/>
            <person name="Vargas-Isla R."/>
            <person name="Ushijima S."/>
            <person name="Smith C.A."/>
            <person name="Donoghue J."/>
            <person name="Ahrendt S."/>
            <person name="Andreopoulos W."/>
            <person name="He G."/>
            <person name="LaButti K."/>
            <person name="Lipzen A."/>
            <person name="Ng V."/>
            <person name="Riley R."/>
            <person name="Sandor L."/>
            <person name="Barry K."/>
            <person name="Martinez A.T."/>
            <person name="Xiao Y."/>
            <person name="Gibbons J.G."/>
            <person name="Terashima K."/>
            <person name="Grigoriev I.V."/>
            <person name="Hibbett D."/>
        </authorList>
    </citation>
    <scope>NUCLEOTIDE SEQUENCE</scope>
    <source>
        <strain evidence="2">ET3784</strain>
    </source>
</reference>